<dbReference type="InterPro" id="IPR009057">
    <property type="entry name" value="Homeodomain-like_sf"/>
</dbReference>
<evidence type="ECO:0000313" key="6">
    <source>
        <dbReference type="EMBL" id="REJ56820.1"/>
    </source>
</evidence>
<dbReference type="SMART" id="SM00342">
    <property type="entry name" value="HTH_ARAC"/>
    <property type="match status" value="1"/>
</dbReference>
<dbReference type="PROSITE" id="PS00041">
    <property type="entry name" value="HTH_ARAC_FAMILY_1"/>
    <property type="match status" value="1"/>
</dbReference>
<feature type="transmembrane region" description="Helical" evidence="4">
    <location>
        <begin position="120"/>
        <end position="141"/>
    </location>
</feature>
<keyword evidence="4" id="KW-0812">Transmembrane</keyword>
<dbReference type="Proteomes" id="UP000256301">
    <property type="component" value="Unassembled WGS sequence"/>
</dbReference>
<evidence type="ECO:0000256" key="1">
    <source>
        <dbReference type="ARBA" id="ARBA00023015"/>
    </source>
</evidence>
<evidence type="ECO:0000256" key="2">
    <source>
        <dbReference type="ARBA" id="ARBA00023125"/>
    </source>
</evidence>
<dbReference type="EMBL" id="QQWE01000004">
    <property type="protein sequence ID" value="REJ56820.1"/>
    <property type="molecule type" value="Genomic_DNA"/>
</dbReference>
<accession>A0A3E0MAK3</accession>
<feature type="transmembrane region" description="Helical" evidence="4">
    <location>
        <begin position="58"/>
        <end position="82"/>
    </location>
</feature>
<keyword evidence="4" id="KW-0472">Membrane</keyword>
<evidence type="ECO:0000256" key="4">
    <source>
        <dbReference type="SAM" id="Phobius"/>
    </source>
</evidence>
<sequence>MTAFEQINLMARGGSICVLMLWGWIMIRDHRGQLAARLAIAMAAAIICYLVQTEKMFPISTIGGLVVSMCGASTAGIFWLFAKAWFNDETHIRLRDLALVAIAALNSLVMFVSFHDGGAVNLVTGTLFRVGMMLFAAAALWEVWRGREGDLIESRRRLRPRLVAAVAIYVVVIALTQIAVHNLGMPDWLIGLVNTSIVAISLAFGAVMFGIRQADLFGPVAAARTAAAARPAMDGALAERLRSHMEGHRAWRDEGLTIAKLAAQLGEQEYRLRRTINGQLGHRNFSAFLNGYRLAEVKAALADPSQAGVPIITIALDAGFGSLGPFNRAFREAEGMTPSEFRARTLAVSGIG</sequence>
<keyword evidence="4" id="KW-1133">Transmembrane helix</keyword>
<keyword evidence="1" id="KW-0805">Transcription regulation</keyword>
<feature type="transmembrane region" description="Helical" evidence="4">
    <location>
        <begin position="94"/>
        <end position="114"/>
    </location>
</feature>
<proteinExistence type="predicted"/>
<dbReference type="PANTHER" id="PTHR43280:SF29">
    <property type="entry name" value="ARAC-FAMILY TRANSCRIPTIONAL REGULATOR"/>
    <property type="match status" value="1"/>
</dbReference>
<dbReference type="GO" id="GO:0003700">
    <property type="term" value="F:DNA-binding transcription factor activity"/>
    <property type="evidence" value="ECO:0007669"/>
    <property type="project" value="InterPro"/>
</dbReference>
<dbReference type="SUPFAM" id="SSF46689">
    <property type="entry name" value="Homeodomain-like"/>
    <property type="match status" value="1"/>
</dbReference>
<dbReference type="InterPro" id="IPR020449">
    <property type="entry name" value="Tscrpt_reg_AraC-type_HTH"/>
</dbReference>
<dbReference type="PANTHER" id="PTHR43280">
    <property type="entry name" value="ARAC-FAMILY TRANSCRIPTIONAL REGULATOR"/>
    <property type="match status" value="1"/>
</dbReference>
<feature type="transmembrane region" description="Helical" evidence="4">
    <location>
        <begin position="34"/>
        <end position="52"/>
    </location>
</feature>
<dbReference type="PRINTS" id="PR00032">
    <property type="entry name" value="HTHARAC"/>
</dbReference>
<dbReference type="InterPro" id="IPR018062">
    <property type="entry name" value="HTH_AraC-typ_CS"/>
</dbReference>
<keyword evidence="3" id="KW-0804">Transcription</keyword>
<dbReference type="GO" id="GO:0043565">
    <property type="term" value="F:sequence-specific DNA binding"/>
    <property type="evidence" value="ECO:0007669"/>
    <property type="project" value="InterPro"/>
</dbReference>
<dbReference type="InterPro" id="IPR018060">
    <property type="entry name" value="HTH_AraC"/>
</dbReference>
<evidence type="ECO:0000313" key="7">
    <source>
        <dbReference type="Proteomes" id="UP000256301"/>
    </source>
</evidence>
<protein>
    <submittedName>
        <fullName evidence="6">AraC family transcriptional regulator</fullName>
    </submittedName>
</protein>
<organism evidence="6 7">
    <name type="scientific">Microcystis aeruginosa DA14</name>
    <dbReference type="NCBI Taxonomy" id="1987506"/>
    <lineage>
        <taxon>Bacteria</taxon>
        <taxon>Bacillati</taxon>
        <taxon>Cyanobacteriota</taxon>
        <taxon>Cyanophyceae</taxon>
        <taxon>Oscillatoriophycideae</taxon>
        <taxon>Chroococcales</taxon>
        <taxon>Microcystaceae</taxon>
        <taxon>Microcystis</taxon>
    </lineage>
</organism>
<feature type="transmembrane region" description="Helical" evidence="4">
    <location>
        <begin position="6"/>
        <end position="27"/>
    </location>
</feature>
<reference evidence="6 7" key="1">
    <citation type="submission" date="2017-08" db="EMBL/GenBank/DDBJ databases">
        <title>Functional genomic and metabolic studies of the symbiotic interactions of six Microcystis-dominated communities.</title>
        <authorList>
            <person name="Li Q."/>
            <person name="Lin F."/>
        </authorList>
    </citation>
    <scope>NUCLEOTIDE SEQUENCE [LARGE SCALE GENOMIC DNA]</scope>
    <source>
        <strain evidence="6">DA14</strain>
    </source>
</reference>
<name>A0A3E0MAK3_MICAE</name>
<comment type="caution">
    <text evidence="6">The sequence shown here is derived from an EMBL/GenBank/DDBJ whole genome shotgun (WGS) entry which is preliminary data.</text>
</comment>
<evidence type="ECO:0000256" key="3">
    <source>
        <dbReference type="ARBA" id="ARBA00023163"/>
    </source>
</evidence>
<dbReference type="Pfam" id="PF12833">
    <property type="entry name" value="HTH_18"/>
    <property type="match status" value="1"/>
</dbReference>
<dbReference type="PROSITE" id="PS01124">
    <property type="entry name" value="HTH_ARAC_FAMILY_2"/>
    <property type="match status" value="1"/>
</dbReference>
<dbReference type="Gene3D" id="1.10.10.60">
    <property type="entry name" value="Homeodomain-like"/>
    <property type="match status" value="1"/>
</dbReference>
<evidence type="ECO:0000259" key="5">
    <source>
        <dbReference type="PROSITE" id="PS01124"/>
    </source>
</evidence>
<feature type="transmembrane region" description="Helical" evidence="4">
    <location>
        <begin position="162"/>
        <end position="182"/>
    </location>
</feature>
<dbReference type="AlphaFoldDB" id="A0A3E0MAK3"/>
<gene>
    <name evidence="6" type="ORF">DWQ56_14240</name>
</gene>
<feature type="transmembrane region" description="Helical" evidence="4">
    <location>
        <begin position="188"/>
        <end position="211"/>
    </location>
</feature>
<keyword evidence="2" id="KW-0238">DNA-binding</keyword>
<feature type="domain" description="HTH araC/xylS-type" evidence="5">
    <location>
        <begin position="239"/>
        <end position="344"/>
    </location>
</feature>